<dbReference type="Pfam" id="PF10283">
    <property type="entry name" value="zf-CCHH"/>
    <property type="match status" value="2"/>
</dbReference>
<feature type="compositionally biased region" description="Basic and acidic residues" evidence="6">
    <location>
        <begin position="506"/>
        <end position="527"/>
    </location>
</feature>
<feature type="region of interest" description="Disordered" evidence="6">
    <location>
        <begin position="552"/>
        <end position="636"/>
    </location>
</feature>
<dbReference type="GO" id="GO:0008408">
    <property type="term" value="F:3'-5' exonuclease activity"/>
    <property type="evidence" value="ECO:0007669"/>
    <property type="project" value="InterPro"/>
</dbReference>
<evidence type="ECO:0000256" key="5">
    <source>
        <dbReference type="ARBA" id="ARBA00023242"/>
    </source>
</evidence>
<dbReference type="Gene3D" id="2.60.200.20">
    <property type="match status" value="1"/>
</dbReference>
<dbReference type="GO" id="GO:0003743">
    <property type="term" value="F:translation initiation factor activity"/>
    <property type="evidence" value="ECO:0007669"/>
    <property type="project" value="UniProtKB-KW"/>
</dbReference>
<keyword evidence="9" id="KW-0648">Protein biosynthesis</keyword>
<feature type="compositionally biased region" description="Basic residues" evidence="6">
    <location>
        <begin position="552"/>
        <end position="561"/>
    </location>
</feature>
<dbReference type="PANTHER" id="PTHR21315:SF2">
    <property type="entry name" value="APRATAXIN AND PNK-LIKE FACTOR"/>
    <property type="match status" value="1"/>
</dbReference>
<proteinExistence type="evidence at transcript level"/>
<feature type="domain" description="PBZ-type" evidence="7">
    <location>
        <begin position="461"/>
        <end position="486"/>
    </location>
</feature>
<feature type="compositionally biased region" description="Basic and acidic residues" evidence="6">
    <location>
        <begin position="197"/>
        <end position="212"/>
    </location>
</feature>
<keyword evidence="4" id="KW-0234">DNA repair</keyword>
<dbReference type="InterPro" id="IPR008984">
    <property type="entry name" value="SMAD_FHA_dom_sf"/>
</dbReference>
<protein>
    <submittedName>
        <fullName evidence="9">Putative translation initiation factor 5b eif-5b</fullName>
    </submittedName>
</protein>
<dbReference type="GO" id="GO:0035861">
    <property type="term" value="C:site of double-strand break"/>
    <property type="evidence" value="ECO:0007669"/>
    <property type="project" value="TreeGrafter"/>
</dbReference>
<dbReference type="GO" id="GO:0005634">
    <property type="term" value="C:nucleus"/>
    <property type="evidence" value="ECO:0007669"/>
    <property type="project" value="UniProtKB-SubCell"/>
</dbReference>
<feature type="domain" description="PNK FHA" evidence="8">
    <location>
        <begin position="5"/>
        <end position="50"/>
    </location>
</feature>
<evidence type="ECO:0000259" key="8">
    <source>
        <dbReference type="Pfam" id="PF17913"/>
    </source>
</evidence>
<evidence type="ECO:0000256" key="3">
    <source>
        <dbReference type="ARBA" id="ARBA00022801"/>
    </source>
</evidence>
<dbReference type="InterPro" id="IPR041388">
    <property type="entry name" value="FHA_2"/>
</dbReference>
<evidence type="ECO:0000256" key="2">
    <source>
        <dbReference type="ARBA" id="ARBA00022763"/>
    </source>
</evidence>
<organism evidence="9">
    <name type="scientific">Ixodes ricinus</name>
    <name type="common">Common tick</name>
    <name type="synonym">Acarus ricinus</name>
    <dbReference type="NCBI Taxonomy" id="34613"/>
    <lineage>
        <taxon>Eukaryota</taxon>
        <taxon>Metazoa</taxon>
        <taxon>Ecdysozoa</taxon>
        <taxon>Arthropoda</taxon>
        <taxon>Chelicerata</taxon>
        <taxon>Arachnida</taxon>
        <taxon>Acari</taxon>
        <taxon>Parasitiformes</taxon>
        <taxon>Ixodida</taxon>
        <taxon>Ixodoidea</taxon>
        <taxon>Ixodidae</taxon>
        <taxon>Ixodinae</taxon>
        <taxon>Ixodes</taxon>
    </lineage>
</organism>
<keyword evidence="2" id="KW-0227">DNA damage</keyword>
<feature type="compositionally biased region" description="Acidic residues" evidence="6">
    <location>
        <begin position="369"/>
        <end position="386"/>
    </location>
</feature>
<dbReference type="SUPFAM" id="SSF49879">
    <property type="entry name" value="SMAD/FHA domain"/>
    <property type="match status" value="1"/>
</dbReference>
<keyword evidence="3" id="KW-0378">Hydrolase</keyword>
<accession>A0A131XZL9</accession>
<name>A0A131XZL9_IXORI</name>
<dbReference type="InterPro" id="IPR039253">
    <property type="entry name" value="APLF"/>
</dbReference>
<evidence type="ECO:0000256" key="1">
    <source>
        <dbReference type="ARBA" id="ARBA00004123"/>
    </source>
</evidence>
<feature type="compositionally biased region" description="Basic and acidic residues" evidence="6">
    <location>
        <begin position="302"/>
        <end position="320"/>
    </location>
</feature>
<feature type="region of interest" description="Disordered" evidence="6">
    <location>
        <begin position="108"/>
        <end position="540"/>
    </location>
</feature>
<keyword evidence="9" id="KW-0396">Initiation factor</keyword>
<evidence type="ECO:0000259" key="7">
    <source>
        <dbReference type="Pfam" id="PF10283"/>
    </source>
</evidence>
<feature type="compositionally biased region" description="Acidic residues" evidence="6">
    <location>
        <begin position="495"/>
        <end position="505"/>
    </location>
</feature>
<dbReference type="InterPro" id="IPR019406">
    <property type="entry name" value="APLF_PBZ"/>
</dbReference>
<dbReference type="GO" id="GO:0006302">
    <property type="term" value="P:double-strand break repair"/>
    <property type="evidence" value="ECO:0007669"/>
    <property type="project" value="InterPro"/>
</dbReference>
<dbReference type="FunFam" id="2.60.200.20:FF:000061">
    <property type="entry name" value="Zgc:165656 protein"/>
    <property type="match status" value="1"/>
</dbReference>
<feature type="compositionally biased region" description="Basic residues" evidence="6">
    <location>
        <begin position="466"/>
        <end position="476"/>
    </location>
</feature>
<reference evidence="9" key="1">
    <citation type="submission" date="2016-02" db="EMBL/GenBank/DDBJ databases">
        <title>RNAseq analyses of the midgut from blood- or serum-fed Ixodes ricinus ticks.</title>
        <authorList>
            <person name="Perner J."/>
            <person name="Provaznik J."/>
            <person name="Schrenkova J."/>
            <person name="Urbanova V."/>
            <person name="Ribeiro J.M."/>
            <person name="Kopacek P."/>
        </authorList>
    </citation>
    <scope>NUCLEOTIDE SEQUENCE</scope>
    <source>
        <tissue evidence="9">Gut</tissue>
    </source>
</reference>
<comment type="subcellular location">
    <subcellularLocation>
        <location evidence="1">Nucleus</location>
    </subcellularLocation>
</comment>
<keyword evidence="5" id="KW-0539">Nucleus</keyword>
<feature type="compositionally biased region" description="Acidic residues" evidence="6">
    <location>
        <begin position="343"/>
        <end position="353"/>
    </location>
</feature>
<feature type="domain" description="PBZ-type" evidence="7">
    <location>
        <begin position="536"/>
        <end position="560"/>
    </location>
</feature>
<feature type="compositionally biased region" description="Basic and acidic residues" evidence="6">
    <location>
        <begin position="164"/>
        <end position="185"/>
    </location>
</feature>
<sequence>MKKVVLKPVEGPQKPVELKIGKTIIGRGPLLECSDKKVSRNHAILEVTADGEVILTPTHVNPCFYQAQNKGPSRVMKKDKQHVLASGDSIALLPTSYKYIVEVISPSTTSPSSQVVDEVTKPAGESEEKDSLADKPATAAIPAEEAKKNGSAEAHHNSSNNKDSVIKAENGERGSSKEASPEVCRKPVTQPPQKKGVPSDESKTKPQPEGKRTLPRWLVESASQSAASKPKPAAQPRGKAASNRDEPASKTRRTSVPEKEPVKKRGKPPAKESESGGESKEEAKSGKSEESGEEKSESEEEYTPKAREEKGVTGSRESKGSRGGRSSRQNRSTMQKISLDDFVASDDDEWDNSAEEKKPRRRRKRAAAEEEEEDDDEEDSCSDWEEENCKTKRVARRYVPSDSDSASDWERSSSRKKKQPATRTRVQRKRRRRASSERESSEGESDDAPLKRPTRRTPAKRESCKYGKKCFRKSGQHLKQFSHPGDSDYAGESSDKEDEGGEEKDEQGQDRQNHAAEEGKKGKRDQDKEEDEEDNRPLCRYGAGCFRKNALHLKNFKHPTPTKKAPASQTPASKKGKRGGKAKGGSSNDEKASGDEYDWKDEDSENGGDGNGAKEAAKTFSRRKPRASERPSAAAD</sequence>
<evidence type="ECO:0000256" key="4">
    <source>
        <dbReference type="ARBA" id="ARBA00023204"/>
    </source>
</evidence>
<feature type="compositionally biased region" description="Basic residues" evidence="6">
    <location>
        <begin position="414"/>
        <end position="433"/>
    </location>
</feature>
<feature type="compositionally biased region" description="Basic and acidic residues" evidence="6">
    <location>
        <begin position="144"/>
        <end position="156"/>
    </location>
</feature>
<dbReference type="PANTHER" id="PTHR21315">
    <property type="entry name" value="APRATAXIN AND PNK-LIKE FACTOR-RELATED"/>
    <property type="match status" value="1"/>
</dbReference>
<dbReference type="EMBL" id="GEFM01003113">
    <property type="protein sequence ID" value="JAP72683.1"/>
    <property type="molecule type" value="mRNA"/>
</dbReference>
<feature type="compositionally biased region" description="Basic and acidic residues" evidence="6">
    <location>
        <begin position="118"/>
        <end position="133"/>
    </location>
</feature>
<dbReference type="GO" id="GO:0003906">
    <property type="term" value="F:DNA-(apurinic or apyrimidinic site) endonuclease activity"/>
    <property type="evidence" value="ECO:0007669"/>
    <property type="project" value="InterPro"/>
</dbReference>
<feature type="compositionally biased region" description="Basic and acidic residues" evidence="6">
    <location>
        <begin position="242"/>
        <end position="295"/>
    </location>
</feature>
<feature type="compositionally biased region" description="Acidic residues" evidence="6">
    <location>
        <begin position="595"/>
        <end position="606"/>
    </location>
</feature>
<feature type="compositionally biased region" description="Low complexity" evidence="6">
    <location>
        <begin position="221"/>
        <end position="236"/>
    </location>
</feature>
<dbReference type="AlphaFoldDB" id="A0A131XZL9"/>
<evidence type="ECO:0000256" key="6">
    <source>
        <dbReference type="SAM" id="MobiDB-lite"/>
    </source>
</evidence>
<dbReference type="Pfam" id="PF17913">
    <property type="entry name" value="FHA_2"/>
    <property type="match status" value="1"/>
</dbReference>
<evidence type="ECO:0000313" key="9">
    <source>
        <dbReference type="EMBL" id="JAP72683.1"/>
    </source>
</evidence>